<evidence type="ECO:0000313" key="2">
    <source>
        <dbReference type="EMBL" id="KZC05239.1"/>
    </source>
</evidence>
<dbReference type="STRING" id="178035.A0A154NZZ0"/>
<dbReference type="Proteomes" id="UP000076502">
    <property type="component" value="Unassembled WGS sequence"/>
</dbReference>
<reference evidence="2 3" key="1">
    <citation type="submission" date="2015-07" db="EMBL/GenBank/DDBJ databases">
        <title>The genome of Dufourea novaeangliae.</title>
        <authorList>
            <person name="Pan H."/>
            <person name="Kapheim K."/>
        </authorList>
    </citation>
    <scope>NUCLEOTIDE SEQUENCE [LARGE SCALE GENOMIC DNA]</scope>
    <source>
        <strain evidence="2">0120121106</strain>
        <tissue evidence="2">Whole body</tissue>
    </source>
</reference>
<dbReference type="EMBL" id="KQ434786">
    <property type="protein sequence ID" value="KZC05239.1"/>
    <property type="molecule type" value="Genomic_DNA"/>
</dbReference>
<organism evidence="2 3">
    <name type="scientific">Dufourea novaeangliae</name>
    <name type="common">Sweat bee</name>
    <dbReference type="NCBI Taxonomy" id="178035"/>
    <lineage>
        <taxon>Eukaryota</taxon>
        <taxon>Metazoa</taxon>
        <taxon>Ecdysozoa</taxon>
        <taxon>Arthropoda</taxon>
        <taxon>Hexapoda</taxon>
        <taxon>Insecta</taxon>
        <taxon>Pterygota</taxon>
        <taxon>Neoptera</taxon>
        <taxon>Endopterygota</taxon>
        <taxon>Hymenoptera</taxon>
        <taxon>Apocrita</taxon>
        <taxon>Aculeata</taxon>
        <taxon>Apoidea</taxon>
        <taxon>Anthophila</taxon>
        <taxon>Halictidae</taxon>
        <taxon>Rophitinae</taxon>
        <taxon>Dufourea</taxon>
    </lineage>
</organism>
<sequence length="293" mass="31450">MVFIGSQTVGVIPVVVVPVAVGYPSHPTYPSGGGCSTCGGGGHNGYGGGGGGGNSYAQASAQASAQSWHGDQPLEEINPALAEAFHEGPNLPKAINLANVNGPTDISLEEDETDKNNVEAIRIRQVDNNFSDEEEKMKDLTKKATDVDILKQKSISVPVVKVVPLTKEEEDALAKILTEAKEESKHLSDMHDSNLNISNLKENVPSFNPVVKFDQIVFDELANPNLPPIKEVPQTSMEVDAPVSALIDDKLPIKEQSLPNVLSNVQKVTASPEISVQLERKRTKNQSLEEKSK</sequence>
<accession>A0A154NZZ0</accession>
<evidence type="ECO:0000256" key="1">
    <source>
        <dbReference type="SAM" id="MobiDB-lite"/>
    </source>
</evidence>
<proteinExistence type="predicted"/>
<feature type="region of interest" description="Disordered" evidence="1">
    <location>
        <begin position="272"/>
        <end position="293"/>
    </location>
</feature>
<name>A0A154NZZ0_DUFNO</name>
<evidence type="ECO:0000313" key="3">
    <source>
        <dbReference type="Proteomes" id="UP000076502"/>
    </source>
</evidence>
<gene>
    <name evidence="2" type="ORF">WN55_08846</name>
</gene>
<protein>
    <submittedName>
        <fullName evidence="2">Uncharacterized protein</fullName>
    </submittedName>
</protein>
<keyword evidence="3" id="KW-1185">Reference proteome</keyword>
<dbReference type="OrthoDB" id="6620644at2759"/>
<dbReference type="AlphaFoldDB" id="A0A154NZZ0"/>